<feature type="compositionally biased region" description="Basic residues" evidence="1">
    <location>
        <begin position="91"/>
        <end position="108"/>
    </location>
</feature>
<dbReference type="AlphaFoldDB" id="A0AAW0CWK6"/>
<feature type="region of interest" description="Disordered" evidence="1">
    <location>
        <begin position="62"/>
        <end position="111"/>
    </location>
</feature>
<accession>A0AAW0CWK6</accession>
<dbReference type="PANTHER" id="PTHR34689">
    <property type="entry name" value="NUCLEIC ACID-BINDING PROTEIN"/>
    <property type="match status" value="1"/>
</dbReference>
<feature type="compositionally biased region" description="Basic and acidic residues" evidence="1">
    <location>
        <begin position="74"/>
        <end position="90"/>
    </location>
</feature>
<proteinExistence type="predicted"/>
<name>A0AAW0CWK6_9AGAR</name>
<organism evidence="2 3">
    <name type="scientific">Favolaschia claudopus</name>
    <dbReference type="NCBI Taxonomy" id="2862362"/>
    <lineage>
        <taxon>Eukaryota</taxon>
        <taxon>Fungi</taxon>
        <taxon>Dikarya</taxon>
        <taxon>Basidiomycota</taxon>
        <taxon>Agaricomycotina</taxon>
        <taxon>Agaricomycetes</taxon>
        <taxon>Agaricomycetidae</taxon>
        <taxon>Agaricales</taxon>
        <taxon>Marasmiineae</taxon>
        <taxon>Mycenaceae</taxon>
        <taxon>Favolaschia</taxon>
    </lineage>
</organism>
<keyword evidence="3" id="KW-1185">Reference proteome</keyword>
<protein>
    <submittedName>
        <fullName evidence="2">Uncharacterized protein</fullName>
    </submittedName>
</protein>
<evidence type="ECO:0000313" key="2">
    <source>
        <dbReference type="EMBL" id="KAK7043531.1"/>
    </source>
</evidence>
<evidence type="ECO:0000256" key="1">
    <source>
        <dbReference type="SAM" id="MobiDB-lite"/>
    </source>
</evidence>
<evidence type="ECO:0000313" key="3">
    <source>
        <dbReference type="Proteomes" id="UP001362999"/>
    </source>
</evidence>
<gene>
    <name evidence="2" type="ORF">R3P38DRAFT_3178152</name>
</gene>
<sequence length="254" mass="29647">MIVVIEMLDGRDPGHLREANESASGAENVVAEVEIGVGVGAGIQVQLPNVENFIRALVRVQEKAETHRSRRKQKDHDRKRSKSEERERRERKERKRAKKEKKEKKKSKATSQWGKYGIIGESDIFTKGQEFHTWLVEERKINPETISKDQNKKEFAKFMEDYNTATLPDEKYYNMEAYNRRMTALRQGEYADMKAINKAHKKQAVEHDSYLSREQLMELRKVQNERVEVGKMKRLGMDVKANMGVRMDGTQFDD</sequence>
<dbReference type="EMBL" id="JAWWNJ010000012">
    <property type="protein sequence ID" value="KAK7043531.1"/>
    <property type="molecule type" value="Genomic_DNA"/>
</dbReference>
<comment type="caution">
    <text evidence="2">The sequence shown here is derived from an EMBL/GenBank/DDBJ whole genome shotgun (WGS) entry which is preliminary data.</text>
</comment>
<reference evidence="2 3" key="1">
    <citation type="journal article" date="2024" name="J Genomics">
        <title>Draft genome sequencing and assembly of Favolaschia claudopus CIRM-BRFM 2984 isolated from oak limbs.</title>
        <authorList>
            <person name="Navarro D."/>
            <person name="Drula E."/>
            <person name="Chaduli D."/>
            <person name="Cazenave R."/>
            <person name="Ahrendt S."/>
            <person name="Wang J."/>
            <person name="Lipzen A."/>
            <person name="Daum C."/>
            <person name="Barry K."/>
            <person name="Grigoriev I.V."/>
            <person name="Favel A."/>
            <person name="Rosso M.N."/>
            <person name="Martin F."/>
        </authorList>
    </citation>
    <scope>NUCLEOTIDE SEQUENCE [LARGE SCALE GENOMIC DNA]</scope>
    <source>
        <strain evidence="2 3">CIRM-BRFM 2984</strain>
    </source>
</reference>
<dbReference type="PANTHER" id="PTHR34689:SF1">
    <property type="entry name" value="NUCLEIC ACID-BINDING PROTEIN"/>
    <property type="match status" value="1"/>
</dbReference>
<dbReference type="Proteomes" id="UP001362999">
    <property type="component" value="Unassembled WGS sequence"/>
</dbReference>